<dbReference type="InterPro" id="IPR010095">
    <property type="entry name" value="Cas12f1-like_TNB"/>
</dbReference>
<comment type="similarity">
    <text evidence="2">In the N-terminal section; belongs to the transposase 2 family.</text>
</comment>
<feature type="domain" description="Probable transposase IS891/IS1136/IS1341" evidence="6">
    <location>
        <begin position="175"/>
        <end position="281"/>
    </location>
</feature>
<evidence type="ECO:0000313" key="8">
    <source>
        <dbReference type="EMBL" id="KXA94785.1"/>
    </source>
</evidence>
<evidence type="ECO:0000313" key="9">
    <source>
        <dbReference type="Proteomes" id="UP000070284"/>
    </source>
</evidence>
<evidence type="ECO:0000259" key="7">
    <source>
        <dbReference type="Pfam" id="PF07282"/>
    </source>
</evidence>
<dbReference type="EMBL" id="LHXO01000039">
    <property type="protein sequence ID" value="KXA94785.1"/>
    <property type="molecule type" value="Genomic_DNA"/>
</dbReference>
<accession>A0A133UKQ2</accession>
<dbReference type="Gene3D" id="2.40.50.1010">
    <property type="match status" value="1"/>
</dbReference>
<dbReference type="InterPro" id="IPR001959">
    <property type="entry name" value="Transposase"/>
</dbReference>
<dbReference type="PANTHER" id="PTHR30405:SF26">
    <property type="entry name" value="TRANSPOSASE, PROBABLY IS605-TNPB FAMILY"/>
    <property type="match status" value="1"/>
</dbReference>
<evidence type="ECO:0000256" key="5">
    <source>
        <dbReference type="ARBA" id="ARBA00023172"/>
    </source>
</evidence>
<comment type="caution">
    <text evidence="8">The sequence shown here is derived from an EMBL/GenBank/DDBJ whole genome shotgun (WGS) entry which is preliminary data.</text>
</comment>
<keyword evidence="4" id="KW-0238">DNA-binding</keyword>
<evidence type="ECO:0000256" key="1">
    <source>
        <dbReference type="ARBA" id="ARBA00008761"/>
    </source>
</evidence>
<dbReference type="Pfam" id="PF01385">
    <property type="entry name" value="OrfB_IS605"/>
    <property type="match status" value="1"/>
</dbReference>
<dbReference type="AlphaFoldDB" id="A0A133UKQ2"/>
<dbReference type="InterPro" id="IPR051399">
    <property type="entry name" value="RNA-guided_DNA_endo/Transpos"/>
</dbReference>
<feature type="domain" description="Cas12f1-like TNB" evidence="7">
    <location>
        <begin position="296"/>
        <end position="361"/>
    </location>
</feature>
<dbReference type="Pfam" id="PF07282">
    <property type="entry name" value="Cas12f1-like_TNB"/>
    <property type="match status" value="1"/>
</dbReference>
<protein>
    <recommendedName>
        <fullName evidence="10">Transposase</fullName>
    </recommendedName>
</protein>
<reference evidence="8 9" key="1">
    <citation type="journal article" date="2016" name="Sci. Rep.">
        <title>Metabolic traits of an uncultured archaeal lineage -MSBL1- from brine pools of the Red Sea.</title>
        <authorList>
            <person name="Mwirichia R."/>
            <person name="Alam I."/>
            <person name="Rashid M."/>
            <person name="Vinu M."/>
            <person name="Ba-Alawi W."/>
            <person name="Anthony Kamau A."/>
            <person name="Kamanda Ngugi D."/>
            <person name="Goker M."/>
            <person name="Klenk H.P."/>
            <person name="Bajic V."/>
            <person name="Stingl U."/>
        </authorList>
    </citation>
    <scope>NUCLEOTIDE SEQUENCE [LARGE SCALE GENOMIC DNA]</scope>
    <source>
        <strain evidence="8">SCGC-AAA259E19</strain>
    </source>
</reference>
<dbReference type="NCBIfam" id="NF040570">
    <property type="entry name" value="guided_TnpB"/>
    <property type="match status" value="1"/>
</dbReference>
<dbReference type="GO" id="GO:0032196">
    <property type="term" value="P:transposition"/>
    <property type="evidence" value="ECO:0007669"/>
    <property type="project" value="UniProtKB-KW"/>
</dbReference>
<evidence type="ECO:0000256" key="2">
    <source>
        <dbReference type="ARBA" id="ARBA00011044"/>
    </source>
</evidence>
<gene>
    <name evidence="8" type="ORF">AKJ65_03405</name>
</gene>
<dbReference type="NCBIfam" id="TIGR01766">
    <property type="entry name" value="IS200/IS605 family accessory protein TnpB-like domain"/>
    <property type="match status" value="1"/>
</dbReference>
<dbReference type="Proteomes" id="UP000070284">
    <property type="component" value="Unassembled WGS sequence"/>
</dbReference>
<dbReference type="GO" id="GO:0006310">
    <property type="term" value="P:DNA recombination"/>
    <property type="evidence" value="ECO:0007669"/>
    <property type="project" value="UniProtKB-KW"/>
</dbReference>
<name>A0A133UKQ2_9EURY</name>
<keyword evidence="5" id="KW-0233">DNA recombination</keyword>
<evidence type="ECO:0000259" key="6">
    <source>
        <dbReference type="Pfam" id="PF01385"/>
    </source>
</evidence>
<keyword evidence="3" id="KW-0815">Transposition</keyword>
<evidence type="ECO:0000256" key="3">
    <source>
        <dbReference type="ARBA" id="ARBA00022578"/>
    </source>
</evidence>
<dbReference type="GO" id="GO:0003677">
    <property type="term" value="F:DNA binding"/>
    <property type="evidence" value="ECO:0007669"/>
    <property type="project" value="UniProtKB-KW"/>
</dbReference>
<evidence type="ECO:0008006" key="10">
    <source>
        <dbReference type="Google" id="ProtNLM"/>
    </source>
</evidence>
<sequence length="400" mass="45829">MRRTVKLKLELSSTERSLLEETVDQFKDACQKVVDCGWDEDGLKTYNKNKLHDRTYQDVRKETDLPANLVIRARDRASEAIKGCVERLKNGKKASKPEFTSDSIAYDKRTLTVWLDERKCSFSTIDGRIKTDFAIPEELNDYFEKYLEDGWQVCQSTIEKHEYEDGEPYYLHLGLEKETPRNTSPNPTVMGVDLGVENLAVTSTGEFFSGTELFHKLERFEEIRGELQAEGTRSAHLTIKSMSGRENRFACDTLHRVSKRIVQEAVEKNVDVIVFENLEEIRESISNGKKFQSWAFRKLKEYVEYKAEDQGIEVKTVSPKYTSQRCSKCGNTRRENRNNQHFKCERCGYEVDSDYNASKNIGMKAVLGGQKSQSRMGNGQLALKSGVLKPNGNYFPTHSG</sequence>
<comment type="similarity">
    <text evidence="1">In the C-terminal section; belongs to the transposase 35 family.</text>
</comment>
<evidence type="ECO:0000256" key="4">
    <source>
        <dbReference type="ARBA" id="ARBA00023125"/>
    </source>
</evidence>
<dbReference type="PANTHER" id="PTHR30405">
    <property type="entry name" value="TRANSPOSASE"/>
    <property type="match status" value="1"/>
</dbReference>
<proteinExistence type="inferred from homology"/>
<keyword evidence="9" id="KW-1185">Reference proteome</keyword>
<organism evidence="8 9">
    <name type="scientific">candidate division MSBL1 archaeon SCGC-AAA259E19</name>
    <dbReference type="NCBI Taxonomy" id="1698264"/>
    <lineage>
        <taxon>Archaea</taxon>
        <taxon>Methanobacteriati</taxon>
        <taxon>Methanobacteriota</taxon>
        <taxon>candidate division MSBL1</taxon>
    </lineage>
</organism>